<protein>
    <recommendedName>
        <fullName evidence="3">Tetratricopeptide repeat protein</fullName>
    </recommendedName>
</protein>
<gene>
    <name evidence="1" type="ORF">EHE19_014500</name>
</gene>
<evidence type="ECO:0008006" key="3">
    <source>
        <dbReference type="Google" id="ProtNLM"/>
    </source>
</evidence>
<keyword evidence="2" id="KW-1185">Reference proteome</keyword>
<dbReference type="AlphaFoldDB" id="A0A4U7JJ92"/>
<sequence length="212" mass="24554">MSTLVGEFLPISQSDCEAFRTVALLSRMTERIETLRETLRKEAEKAGADNSSKLMFGLFNLVANNASDVLESKTNVEDALDMFEQIIEEQPNYWLAKMYKIRIQLMLPNSFRDEDEIIEEIMDMIEQQKKGEFRPYYVIPYLLISGLYWSFGESEKAKEYIAEAKKLEASPITVISDFLILIFDDLETKLRSSGEHESANDVLELKNKYFKM</sequence>
<evidence type="ECO:0000313" key="1">
    <source>
        <dbReference type="EMBL" id="QNU66083.1"/>
    </source>
</evidence>
<dbReference type="Proteomes" id="UP000306409">
    <property type="component" value="Chromosome"/>
</dbReference>
<dbReference type="EMBL" id="CP061336">
    <property type="protein sequence ID" value="QNU66083.1"/>
    <property type="molecule type" value="Genomic_DNA"/>
</dbReference>
<reference evidence="1 2" key="1">
    <citation type="submission" date="2020-09" db="EMBL/GenBank/DDBJ databases">
        <title>Characterization and genome sequencing of Ruminiclostridium sp. nov. MA18.</title>
        <authorList>
            <person name="Rettenmaier R."/>
            <person name="Kowollik M.-L."/>
            <person name="Liebl W."/>
            <person name="Zverlov V."/>
        </authorList>
    </citation>
    <scope>NUCLEOTIDE SEQUENCE [LARGE SCALE GENOMIC DNA]</scope>
    <source>
        <strain evidence="1 2">MA18</strain>
    </source>
</reference>
<organism evidence="1 2">
    <name type="scientific">Ruminiclostridium herbifermentans</name>
    <dbReference type="NCBI Taxonomy" id="2488810"/>
    <lineage>
        <taxon>Bacteria</taxon>
        <taxon>Bacillati</taxon>
        <taxon>Bacillota</taxon>
        <taxon>Clostridia</taxon>
        <taxon>Eubacteriales</taxon>
        <taxon>Oscillospiraceae</taxon>
        <taxon>Ruminiclostridium</taxon>
    </lineage>
</organism>
<accession>A0A4U7JJ92</accession>
<dbReference type="KEGG" id="rher:EHE19_014500"/>
<evidence type="ECO:0000313" key="2">
    <source>
        <dbReference type="Proteomes" id="UP000306409"/>
    </source>
</evidence>
<dbReference type="Gene3D" id="1.25.40.10">
    <property type="entry name" value="Tetratricopeptide repeat domain"/>
    <property type="match status" value="1"/>
</dbReference>
<dbReference type="InterPro" id="IPR011990">
    <property type="entry name" value="TPR-like_helical_dom_sf"/>
</dbReference>
<proteinExistence type="predicted"/>
<dbReference type="RefSeq" id="WP_137696831.1">
    <property type="nucleotide sequence ID" value="NZ_CP061336.1"/>
</dbReference>
<name>A0A4U7JJ92_9FIRM</name>